<sequence>MLNTSLLGAAITCICLDEDGTSMTQNVTQAQTAISVVEKDNVTLDCVYEISNPSYYLFWYKQPPNGEMVFLICQDSYNEQNAKEGHSISLTITATHLGALAVYFCSLSEITVRRKPVRAPHKPSQTGEARLRQHRWGLQGNCTSIHVDV</sequence>
<organism evidence="8">
    <name type="scientific">Castor canadensis</name>
    <name type="common">American beaver</name>
    <dbReference type="NCBI Taxonomy" id="51338"/>
    <lineage>
        <taxon>Eukaryota</taxon>
        <taxon>Metazoa</taxon>
        <taxon>Chordata</taxon>
        <taxon>Craniata</taxon>
        <taxon>Vertebrata</taxon>
        <taxon>Euteleostomi</taxon>
        <taxon>Mammalia</taxon>
        <taxon>Eutheria</taxon>
        <taxon>Euarchontoglires</taxon>
        <taxon>Glires</taxon>
        <taxon>Rodentia</taxon>
        <taxon>Castorimorpha</taxon>
        <taxon>Castoridae</taxon>
        <taxon>Castor</taxon>
    </lineage>
</organism>
<keyword evidence="2" id="KW-0391">Immunity</keyword>
<dbReference type="GO" id="GO:0042101">
    <property type="term" value="C:T cell receptor complex"/>
    <property type="evidence" value="ECO:0007669"/>
    <property type="project" value="UniProtKB-KW"/>
</dbReference>
<evidence type="ECO:0000256" key="2">
    <source>
        <dbReference type="ARBA" id="ARBA00022859"/>
    </source>
</evidence>
<keyword evidence="6" id="KW-1279">T cell receptor</keyword>
<name>A0A8C0WIE2_CASCN</name>
<evidence type="ECO:0000256" key="6">
    <source>
        <dbReference type="ARBA" id="ARBA00043266"/>
    </source>
</evidence>
<dbReference type="InterPro" id="IPR013783">
    <property type="entry name" value="Ig-like_fold"/>
</dbReference>
<feature type="domain" description="Ig-like" evidence="7">
    <location>
        <begin position="25"/>
        <end position="118"/>
    </location>
</feature>
<dbReference type="PANTHER" id="PTHR19367:SF45">
    <property type="entry name" value="IG-LIKE DOMAIN-CONTAINING PROTEIN"/>
    <property type="match status" value="1"/>
</dbReference>
<dbReference type="GO" id="GO:0002250">
    <property type="term" value="P:adaptive immune response"/>
    <property type="evidence" value="ECO:0007669"/>
    <property type="project" value="UniProtKB-KW"/>
</dbReference>
<evidence type="ECO:0000256" key="4">
    <source>
        <dbReference type="ARBA" id="ARBA00023170"/>
    </source>
</evidence>
<evidence type="ECO:0000259" key="7">
    <source>
        <dbReference type="PROSITE" id="PS50835"/>
    </source>
</evidence>
<dbReference type="SUPFAM" id="SSF48726">
    <property type="entry name" value="Immunoglobulin"/>
    <property type="match status" value="1"/>
</dbReference>
<evidence type="ECO:0000256" key="3">
    <source>
        <dbReference type="ARBA" id="ARBA00023130"/>
    </source>
</evidence>
<reference evidence="8" key="1">
    <citation type="submission" date="2023-09" db="UniProtKB">
        <authorList>
            <consortium name="Ensembl"/>
        </authorList>
    </citation>
    <scope>IDENTIFICATION</scope>
</reference>
<dbReference type="Gene3D" id="2.60.40.10">
    <property type="entry name" value="Immunoglobulins"/>
    <property type="match status" value="1"/>
</dbReference>
<dbReference type="Pfam" id="PF07686">
    <property type="entry name" value="V-set"/>
    <property type="match status" value="1"/>
</dbReference>
<dbReference type="InterPro" id="IPR007110">
    <property type="entry name" value="Ig-like_dom"/>
</dbReference>
<proteinExistence type="predicted"/>
<dbReference type="InterPro" id="IPR051287">
    <property type="entry name" value="TCR_variable_region"/>
</dbReference>
<dbReference type="InterPro" id="IPR013106">
    <property type="entry name" value="Ig_V-set"/>
</dbReference>
<dbReference type="Ensembl" id="ENSCCNT00000014674.1">
    <property type="protein sequence ID" value="ENSCCNP00000011213.1"/>
    <property type="gene ID" value="ENSCCNG00000011608.1"/>
</dbReference>
<keyword evidence="3" id="KW-1064">Adaptive immunity</keyword>
<dbReference type="InterPro" id="IPR036179">
    <property type="entry name" value="Ig-like_dom_sf"/>
</dbReference>
<protein>
    <recommendedName>
        <fullName evidence="7">Ig-like domain-containing protein</fullName>
    </recommendedName>
</protein>
<accession>A0A8C0WIE2</accession>
<evidence type="ECO:0000256" key="1">
    <source>
        <dbReference type="ARBA" id="ARBA00022729"/>
    </source>
</evidence>
<keyword evidence="5" id="KW-0393">Immunoglobulin domain</keyword>
<dbReference type="PANTHER" id="PTHR19367">
    <property type="entry name" value="T-CELL RECEPTOR ALPHA CHAIN V REGION"/>
    <property type="match status" value="1"/>
</dbReference>
<keyword evidence="4" id="KW-0675">Receptor</keyword>
<evidence type="ECO:0000313" key="8">
    <source>
        <dbReference type="Ensembl" id="ENSCCNP00000011213.1"/>
    </source>
</evidence>
<keyword evidence="1" id="KW-0732">Signal</keyword>
<dbReference type="AlphaFoldDB" id="A0A8C0WIE2"/>
<evidence type="ECO:0000256" key="5">
    <source>
        <dbReference type="ARBA" id="ARBA00023319"/>
    </source>
</evidence>
<dbReference type="PROSITE" id="PS50835">
    <property type="entry name" value="IG_LIKE"/>
    <property type="match status" value="1"/>
</dbReference>